<proteinExistence type="predicted"/>
<feature type="transmembrane region" description="Helical" evidence="1">
    <location>
        <begin position="37"/>
        <end position="57"/>
    </location>
</feature>
<dbReference type="InterPro" id="IPR043762">
    <property type="entry name" value="DUF5708"/>
</dbReference>
<accession>A0ABN2NTI2</accession>
<dbReference type="Proteomes" id="UP001501303">
    <property type="component" value="Unassembled WGS sequence"/>
</dbReference>
<gene>
    <name evidence="2" type="ORF">GCM10009716_04670</name>
</gene>
<keyword evidence="1" id="KW-0812">Transmembrane</keyword>
<feature type="transmembrane region" description="Helical" evidence="1">
    <location>
        <begin position="7"/>
        <end position="25"/>
    </location>
</feature>
<keyword evidence="3" id="KW-1185">Reference proteome</keyword>
<dbReference type="Pfam" id="PF18969">
    <property type="entry name" value="DUF5708"/>
    <property type="match status" value="1"/>
</dbReference>
<keyword evidence="1" id="KW-0472">Membrane</keyword>
<evidence type="ECO:0000256" key="1">
    <source>
        <dbReference type="SAM" id="Phobius"/>
    </source>
</evidence>
<dbReference type="RefSeq" id="WP_344258383.1">
    <property type="nucleotide sequence ID" value="NZ_BAAAMJ010000004.1"/>
</dbReference>
<protein>
    <submittedName>
        <fullName evidence="2">Uncharacterized protein</fullName>
    </submittedName>
</protein>
<keyword evidence="1" id="KW-1133">Transmembrane helix</keyword>
<evidence type="ECO:0000313" key="3">
    <source>
        <dbReference type="Proteomes" id="UP001501303"/>
    </source>
</evidence>
<sequence length="59" mass="6216">MRRTTELLLGGAVLLTAGLLLRLLTGGAQHRVGLGDAGVVLMVVGGLELLYGLYLVVRR</sequence>
<organism evidence="2 3">
    <name type="scientific">Streptomyces sodiiphilus</name>
    <dbReference type="NCBI Taxonomy" id="226217"/>
    <lineage>
        <taxon>Bacteria</taxon>
        <taxon>Bacillati</taxon>
        <taxon>Actinomycetota</taxon>
        <taxon>Actinomycetes</taxon>
        <taxon>Kitasatosporales</taxon>
        <taxon>Streptomycetaceae</taxon>
        <taxon>Streptomyces</taxon>
    </lineage>
</organism>
<dbReference type="EMBL" id="BAAAMJ010000004">
    <property type="protein sequence ID" value="GAA1897753.1"/>
    <property type="molecule type" value="Genomic_DNA"/>
</dbReference>
<evidence type="ECO:0000313" key="2">
    <source>
        <dbReference type="EMBL" id="GAA1897753.1"/>
    </source>
</evidence>
<name>A0ABN2NTI2_9ACTN</name>
<comment type="caution">
    <text evidence="2">The sequence shown here is derived from an EMBL/GenBank/DDBJ whole genome shotgun (WGS) entry which is preliminary data.</text>
</comment>
<reference evidence="2 3" key="1">
    <citation type="journal article" date="2019" name="Int. J. Syst. Evol. Microbiol.">
        <title>The Global Catalogue of Microorganisms (GCM) 10K type strain sequencing project: providing services to taxonomists for standard genome sequencing and annotation.</title>
        <authorList>
            <consortium name="The Broad Institute Genomics Platform"/>
            <consortium name="The Broad Institute Genome Sequencing Center for Infectious Disease"/>
            <person name="Wu L."/>
            <person name="Ma J."/>
        </authorList>
    </citation>
    <scope>NUCLEOTIDE SEQUENCE [LARGE SCALE GENOMIC DNA]</scope>
    <source>
        <strain evidence="2 3">JCM 13581</strain>
    </source>
</reference>